<feature type="compositionally biased region" description="Low complexity" evidence="1">
    <location>
        <begin position="227"/>
        <end position="244"/>
    </location>
</feature>
<feature type="compositionally biased region" description="Low complexity" evidence="1">
    <location>
        <begin position="151"/>
        <end position="163"/>
    </location>
</feature>
<dbReference type="AlphaFoldDB" id="A0A1Y2HSA6"/>
<feature type="region of interest" description="Disordered" evidence="1">
    <location>
        <begin position="219"/>
        <end position="248"/>
    </location>
</feature>
<reference evidence="2 3" key="1">
    <citation type="submission" date="2016-07" db="EMBL/GenBank/DDBJ databases">
        <title>Pervasive Adenine N6-methylation of Active Genes in Fungi.</title>
        <authorList>
            <consortium name="DOE Joint Genome Institute"/>
            <person name="Mondo S.J."/>
            <person name="Dannebaum R.O."/>
            <person name="Kuo R.C."/>
            <person name="Labutti K."/>
            <person name="Haridas S."/>
            <person name="Kuo A."/>
            <person name="Salamov A."/>
            <person name="Ahrendt S.R."/>
            <person name="Lipzen A."/>
            <person name="Sullivan W."/>
            <person name="Andreopoulos W.B."/>
            <person name="Clum A."/>
            <person name="Lindquist E."/>
            <person name="Daum C."/>
            <person name="Ramamoorthy G.K."/>
            <person name="Gryganskyi A."/>
            <person name="Culley D."/>
            <person name="Magnuson J.K."/>
            <person name="James T.Y."/>
            <person name="O'Malley M.A."/>
            <person name="Stajich J.E."/>
            <person name="Spatafora J.W."/>
            <person name="Visel A."/>
            <person name="Grigoriev I.V."/>
        </authorList>
    </citation>
    <scope>NUCLEOTIDE SEQUENCE [LARGE SCALE GENOMIC DNA]</scope>
    <source>
        <strain evidence="2 3">PL171</strain>
    </source>
</reference>
<name>A0A1Y2HSA6_9FUNG</name>
<sequence length="661" mass="69297">MSALTMSSSASTSTPLSSQHGGGGRSTQVQSHLFIDAVLASPAAFGYGTGASVSVVDQHADQQHQASASLLTPDLASLSMSSHRRGSTSSALYAYSSASSSPSLVATASHPTVTTLPAAASHHDLAKVPVPSSPPSGQFLETSDWLTRASVQQNQDQGFGQQQHHQRRHSVHHLPFQYQASSLPSPARPRHDNQATPTPTPTPTPTSIDWIFEQQQQQGQCLADPIATQSQSQTQNQNQQTAAAGSSDAFNFNMPPFFTTLDSASVPSAAAADQHELVHTSVLNPASSAAQAPLPLPVESTQMLLGSGAAHSTEGLLNSLDVSAPMPMPQSQPQGNSFDIDALLAQAAADAHFELAQQQQQQQHQSQSQSQSQSQVLIPVTCVTDPSAFAVQDSVPFALDCHQAAASRKRKRCVGANPGGPSCSSASTSTSSSPDLVAVTWHHQPPPAAPLLASHAHVPVMDPSTAPSMAALTFPIPSPGLATSHTVTDPMVAAHTSPTMMATTVDSSAPGPIPALCKSMPNPTAPAAGAGVIADTVLGRLRVGQRRDYTVSRSPATSPSMRASDMMGEEATRLGACSRRRPSLPTIVEGHTVSARTRMDSGYVPDLDLHPCAHHVHAQHAHHAHHGRWRRTRFAATSARDQVCVRGRWHGACQASQDAQG</sequence>
<evidence type="ECO:0000256" key="1">
    <source>
        <dbReference type="SAM" id="MobiDB-lite"/>
    </source>
</evidence>
<feature type="region of interest" description="Disordered" evidence="1">
    <location>
        <begin position="180"/>
        <end position="207"/>
    </location>
</feature>
<feature type="compositionally biased region" description="Polar residues" evidence="1">
    <location>
        <begin position="551"/>
        <end position="561"/>
    </location>
</feature>
<gene>
    <name evidence="2" type="ORF">BCR44DRAFT_279779</name>
</gene>
<feature type="region of interest" description="Disordered" evidence="1">
    <location>
        <begin position="151"/>
        <end position="170"/>
    </location>
</feature>
<feature type="region of interest" description="Disordered" evidence="1">
    <location>
        <begin position="1"/>
        <end position="27"/>
    </location>
</feature>
<accession>A0A1Y2HSA6</accession>
<evidence type="ECO:0000313" key="3">
    <source>
        <dbReference type="Proteomes" id="UP000193411"/>
    </source>
</evidence>
<dbReference type="Proteomes" id="UP000193411">
    <property type="component" value="Unassembled WGS sequence"/>
</dbReference>
<protein>
    <submittedName>
        <fullName evidence="2">Uncharacterized protein</fullName>
    </submittedName>
</protein>
<dbReference type="EMBL" id="MCFL01000019">
    <property type="protein sequence ID" value="ORZ36002.1"/>
    <property type="molecule type" value="Genomic_DNA"/>
</dbReference>
<organism evidence="2 3">
    <name type="scientific">Catenaria anguillulae PL171</name>
    <dbReference type="NCBI Taxonomy" id="765915"/>
    <lineage>
        <taxon>Eukaryota</taxon>
        <taxon>Fungi</taxon>
        <taxon>Fungi incertae sedis</taxon>
        <taxon>Blastocladiomycota</taxon>
        <taxon>Blastocladiomycetes</taxon>
        <taxon>Blastocladiales</taxon>
        <taxon>Catenariaceae</taxon>
        <taxon>Catenaria</taxon>
    </lineage>
</organism>
<comment type="caution">
    <text evidence="2">The sequence shown here is derived from an EMBL/GenBank/DDBJ whole genome shotgun (WGS) entry which is preliminary data.</text>
</comment>
<evidence type="ECO:0000313" key="2">
    <source>
        <dbReference type="EMBL" id="ORZ36002.1"/>
    </source>
</evidence>
<feature type="compositionally biased region" description="Low complexity" evidence="1">
    <location>
        <begin position="1"/>
        <end position="18"/>
    </location>
</feature>
<proteinExistence type="predicted"/>
<feature type="region of interest" description="Disordered" evidence="1">
    <location>
        <begin position="548"/>
        <end position="569"/>
    </location>
</feature>
<keyword evidence="3" id="KW-1185">Reference proteome</keyword>